<feature type="chain" id="PRO_5045235507" description="Low molecular weight antigen MTB12-like C-terminal domain-containing protein" evidence="4">
    <location>
        <begin position="24"/>
        <end position="169"/>
    </location>
</feature>
<dbReference type="InterPro" id="IPR058644">
    <property type="entry name" value="Mtb12-like_C"/>
</dbReference>
<feature type="domain" description="Low molecular weight antigen MTB12-like C-terminal" evidence="5">
    <location>
        <begin position="53"/>
        <end position="162"/>
    </location>
</feature>
<evidence type="ECO:0000256" key="4">
    <source>
        <dbReference type="SAM" id="SignalP"/>
    </source>
</evidence>
<dbReference type="EMBL" id="BAABFR010000071">
    <property type="protein sequence ID" value="GAA4399540.1"/>
    <property type="molecule type" value="Genomic_DNA"/>
</dbReference>
<evidence type="ECO:0000313" key="7">
    <source>
        <dbReference type="Proteomes" id="UP001500635"/>
    </source>
</evidence>
<feature type="signal peptide" evidence="4">
    <location>
        <begin position="1"/>
        <end position="23"/>
    </location>
</feature>
<keyword evidence="7" id="KW-1185">Reference proteome</keyword>
<comment type="caution">
    <text evidence="6">The sequence shown here is derived from an EMBL/GenBank/DDBJ whole genome shotgun (WGS) entry which is preliminary data.</text>
</comment>
<feature type="region of interest" description="Disordered" evidence="3">
    <location>
        <begin position="33"/>
        <end position="54"/>
    </location>
</feature>
<dbReference type="Pfam" id="PF26580">
    <property type="entry name" value="Mtb12_C"/>
    <property type="match status" value="1"/>
</dbReference>
<organism evidence="6 7">
    <name type="scientific">Tsukamurella soli</name>
    <dbReference type="NCBI Taxonomy" id="644556"/>
    <lineage>
        <taxon>Bacteria</taxon>
        <taxon>Bacillati</taxon>
        <taxon>Actinomycetota</taxon>
        <taxon>Actinomycetes</taxon>
        <taxon>Mycobacteriales</taxon>
        <taxon>Tsukamurellaceae</taxon>
        <taxon>Tsukamurella</taxon>
    </lineage>
</organism>
<dbReference type="Proteomes" id="UP001500635">
    <property type="component" value="Unassembled WGS sequence"/>
</dbReference>
<reference evidence="7" key="1">
    <citation type="journal article" date="2019" name="Int. J. Syst. Evol. Microbiol.">
        <title>The Global Catalogue of Microorganisms (GCM) 10K type strain sequencing project: providing services to taxonomists for standard genome sequencing and annotation.</title>
        <authorList>
            <consortium name="The Broad Institute Genomics Platform"/>
            <consortium name="The Broad Institute Genome Sequencing Center for Infectious Disease"/>
            <person name="Wu L."/>
            <person name="Ma J."/>
        </authorList>
    </citation>
    <scope>NUCLEOTIDE SEQUENCE [LARGE SCALE GENOMIC DNA]</scope>
    <source>
        <strain evidence="7">JCM 17688</strain>
    </source>
</reference>
<proteinExistence type="inferred from homology"/>
<keyword evidence="1 4" id="KW-0732">Signal</keyword>
<gene>
    <name evidence="6" type="ORF">GCM10023147_37070</name>
</gene>
<evidence type="ECO:0000256" key="2">
    <source>
        <dbReference type="ARBA" id="ARBA00093774"/>
    </source>
</evidence>
<accession>A0ABP8K2I0</accession>
<sequence length="169" mass="17443">MHHVKFGKTLVATAAAMAALGLAGCGSGDALPPPPQLSSTAAAAGAESHSANQAPTAAQLEAMLNEAVDPKIPSKDKISLVQGATAADSPMFDELVKLRKDNPSFTWQIGTPHLQTPGQAQATVSALVNGQNQSADVTFVFDDGQWKLQRTYACGMLQQLGRTTPSCGG</sequence>
<evidence type="ECO:0000256" key="1">
    <source>
        <dbReference type="ARBA" id="ARBA00022729"/>
    </source>
</evidence>
<evidence type="ECO:0000259" key="5">
    <source>
        <dbReference type="Pfam" id="PF26580"/>
    </source>
</evidence>
<protein>
    <recommendedName>
        <fullName evidence="5">Low molecular weight antigen MTB12-like C-terminal domain-containing protein</fullName>
    </recommendedName>
</protein>
<evidence type="ECO:0000256" key="3">
    <source>
        <dbReference type="SAM" id="MobiDB-lite"/>
    </source>
</evidence>
<evidence type="ECO:0000313" key="6">
    <source>
        <dbReference type="EMBL" id="GAA4399540.1"/>
    </source>
</evidence>
<feature type="compositionally biased region" description="Low complexity" evidence="3">
    <location>
        <begin position="38"/>
        <end position="54"/>
    </location>
</feature>
<comment type="similarity">
    <text evidence="2">Belongs to the MTB12 family.</text>
</comment>
<dbReference type="PROSITE" id="PS51257">
    <property type="entry name" value="PROKAR_LIPOPROTEIN"/>
    <property type="match status" value="1"/>
</dbReference>
<name>A0ABP8K2I0_9ACTN</name>